<feature type="transmembrane region" description="Helical" evidence="1">
    <location>
        <begin position="157"/>
        <end position="177"/>
    </location>
</feature>
<dbReference type="Proteomes" id="UP000051298">
    <property type="component" value="Unassembled WGS sequence"/>
</dbReference>
<dbReference type="AlphaFoldDB" id="A0A0P1EXU5"/>
<evidence type="ECO:0000313" key="3">
    <source>
        <dbReference type="Proteomes" id="UP000051298"/>
    </source>
</evidence>
<gene>
    <name evidence="2" type="ORF">THS5294_01139</name>
</gene>
<sequence>MKKSLRDLFQSQHLLLHKDCDIDYRNLKAFQRAINKRCRDHFFKSAEKIANQWHIDEDEYFSKNHAFLQYFETSNYAPVGSENDALESDNYQSKKTTVSKLAAWLVYVVLLLSFGLILGPNAAIIYYIVLFFALLLFVFHFDAIWNEHKSILENDHTWTWVVCLTLFTINTALILYIKERDKEHFLKQEKEEKYWNCREARGSLSRDILSGTDIDIQRSIRKFDAECN</sequence>
<proteinExistence type="predicted"/>
<feature type="transmembrane region" description="Helical" evidence="1">
    <location>
        <begin position="101"/>
        <end position="118"/>
    </location>
</feature>
<evidence type="ECO:0000313" key="2">
    <source>
        <dbReference type="EMBL" id="CUH59851.1"/>
    </source>
</evidence>
<protein>
    <submittedName>
        <fullName evidence="2">Uncharacterized protein</fullName>
    </submittedName>
</protein>
<keyword evidence="1" id="KW-0472">Membrane</keyword>
<accession>A0A0P1EXU5</accession>
<dbReference type="RefSeq" id="WP_058122954.1">
    <property type="nucleotide sequence ID" value="NZ_CYRX01000011.1"/>
</dbReference>
<name>A0A0P1EXU5_9RHOB</name>
<keyword evidence="1" id="KW-0812">Transmembrane</keyword>
<reference evidence="2 3" key="1">
    <citation type="submission" date="2015-09" db="EMBL/GenBank/DDBJ databases">
        <authorList>
            <consortium name="Swine Surveillance"/>
        </authorList>
    </citation>
    <scope>NUCLEOTIDE SEQUENCE [LARGE SCALE GENOMIC DNA]</scope>
    <source>
        <strain evidence="2 3">CECT 5294</strain>
    </source>
</reference>
<organism evidence="2 3">
    <name type="scientific">Thalassobacter stenotrophicus</name>
    <dbReference type="NCBI Taxonomy" id="266809"/>
    <lineage>
        <taxon>Bacteria</taxon>
        <taxon>Pseudomonadati</taxon>
        <taxon>Pseudomonadota</taxon>
        <taxon>Alphaproteobacteria</taxon>
        <taxon>Rhodobacterales</taxon>
        <taxon>Roseobacteraceae</taxon>
        <taxon>Thalassobacter</taxon>
    </lineage>
</organism>
<evidence type="ECO:0000256" key="1">
    <source>
        <dbReference type="SAM" id="Phobius"/>
    </source>
</evidence>
<keyword evidence="1" id="KW-1133">Transmembrane helix</keyword>
<feature type="transmembrane region" description="Helical" evidence="1">
    <location>
        <begin position="124"/>
        <end position="145"/>
    </location>
</feature>
<dbReference type="EMBL" id="CYRX01000011">
    <property type="protein sequence ID" value="CUH59851.1"/>
    <property type="molecule type" value="Genomic_DNA"/>
</dbReference>